<evidence type="ECO:0000313" key="3">
    <source>
        <dbReference type="Proteomes" id="UP001164439"/>
    </source>
</evidence>
<accession>A0ABY7KJM2</accession>
<name>A0ABY7KJM2_9ACTN</name>
<evidence type="ECO:0000313" key="2">
    <source>
        <dbReference type="EMBL" id="WAZ23780.1"/>
    </source>
</evidence>
<dbReference type="RefSeq" id="WP_269661324.1">
    <property type="nucleotide sequence ID" value="NZ_CP114413.1"/>
</dbReference>
<dbReference type="Proteomes" id="UP001164439">
    <property type="component" value="Chromosome"/>
</dbReference>
<dbReference type="InterPro" id="IPR024983">
    <property type="entry name" value="CHAT_dom"/>
</dbReference>
<sequence>MATELHVRVVQDPSRGFTALPDRLTRGPDITVTLDSLGEDRIRARLYGPAVPSLHGTEHCVDLSVRPADVRAASARLCRQWKEHFVDHQPDDEPENAYATLVDLRSRPVAEVHGIVSELALVGSELLHGTLLGSADERVVRFRGYLTEALGSREGLRVRFDSDLHVPWPMVCLQRNQVPYDPKDDGTLSWLFRRFLGHRHQIEQTGGHYPWVGGLREAPDVPAVSLNHDTRLDRRGRTRAADVAAVLAKGTRFVERTTRGELVDALDQEDLCEQVMYFWCHGHYVPNGAQPASLALRLTDRKTIDAQTVRDRRREYGSDSPFQPFVVLNACHAGVPEGGDHKFLSVALIEAGARGVLGPQIEMPQMFAAEYALEFLSRYLHGTGTAGDIAHAVARHFADVLRNPLGFAYTLHSGMDTRLERAAGQESAG</sequence>
<dbReference type="Pfam" id="PF12770">
    <property type="entry name" value="CHAT"/>
    <property type="match status" value="1"/>
</dbReference>
<evidence type="ECO:0000259" key="1">
    <source>
        <dbReference type="Pfam" id="PF12770"/>
    </source>
</evidence>
<gene>
    <name evidence="2" type="ORF">STRCI_005147</name>
</gene>
<feature type="domain" description="CHAT" evidence="1">
    <location>
        <begin position="240"/>
        <end position="400"/>
    </location>
</feature>
<organism evidence="2 3">
    <name type="scientific">Streptomyces cinnabarinus</name>
    <dbReference type="NCBI Taxonomy" id="67287"/>
    <lineage>
        <taxon>Bacteria</taxon>
        <taxon>Bacillati</taxon>
        <taxon>Actinomycetota</taxon>
        <taxon>Actinomycetes</taxon>
        <taxon>Kitasatosporales</taxon>
        <taxon>Streptomycetaceae</taxon>
        <taxon>Streptomyces</taxon>
    </lineage>
</organism>
<proteinExistence type="predicted"/>
<keyword evidence="3" id="KW-1185">Reference proteome</keyword>
<reference evidence="2" key="1">
    <citation type="submission" date="2022-12" db="EMBL/GenBank/DDBJ databases">
        <authorList>
            <person name="Ruckert C."/>
            <person name="Busche T."/>
            <person name="Kalinowski J."/>
            <person name="Wittmann C."/>
        </authorList>
    </citation>
    <scope>NUCLEOTIDE SEQUENCE</scope>
    <source>
        <strain evidence="2">DSM 40467</strain>
    </source>
</reference>
<dbReference type="EMBL" id="CP114413">
    <property type="protein sequence ID" value="WAZ23780.1"/>
    <property type="molecule type" value="Genomic_DNA"/>
</dbReference>
<protein>
    <submittedName>
        <fullName evidence="2">CHAT domain-containing protein</fullName>
    </submittedName>
</protein>